<dbReference type="SUPFAM" id="SSF88713">
    <property type="entry name" value="Glycoside hydrolase/deacetylase"/>
    <property type="match status" value="1"/>
</dbReference>
<evidence type="ECO:0000313" key="3">
    <source>
        <dbReference type="Proteomes" id="UP001447842"/>
    </source>
</evidence>
<feature type="compositionally biased region" description="Basic and acidic residues" evidence="1">
    <location>
        <begin position="49"/>
        <end position="68"/>
    </location>
</feature>
<proteinExistence type="predicted"/>
<organism evidence="2 3">
    <name type="scientific">Sulfurimonas diazotrophicus</name>
    <dbReference type="NCBI Taxonomy" id="3131939"/>
    <lineage>
        <taxon>Bacteria</taxon>
        <taxon>Pseudomonadati</taxon>
        <taxon>Campylobacterota</taxon>
        <taxon>Epsilonproteobacteria</taxon>
        <taxon>Campylobacterales</taxon>
        <taxon>Sulfurimonadaceae</taxon>
        <taxon>Sulfurimonas</taxon>
    </lineage>
</organism>
<protein>
    <submittedName>
        <fullName evidence="2">Divergent polysaccharide deacetylase family protein</fullName>
    </submittedName>
</protein>
<keyword evidence="3" id="KW-1185">Reference proteome</keyword>
<dbReference type="RefSeq" id="WP_345972035.1">
    <property type="nucleotide sequence ID" value="NZ_CP147920.1"/>
</dbReference>
<reference evidence="2 3" key="1">
    <citation type="submission" date="2024-03" db="EMBL/GenBank/DDBJ databases">
        <title>Sulfurimonas sp. HSL3-1.</title>
        <authorList>
            <person name="Wang S."/>
        </authorList>
    </citation>
    <scope>NUCLEOTIDE SEQUENCE [LARGE SCALE GENOMIC DNA]</scope>
    <source>
        <strain evidence="2 3">HSL3-1</strain>
    </source>
</reference>
<feature type="region of interest" description="Disordered" evidence="1">
    <location>
        <begin position="45"/>
        <end position="68"/>
    </location>
</feature>
<sequence length="292" mass="32507">MLIAFILAAGGYFFGYQKAKQEHRGALLTERQHSAELKKALKKAKARTASHEYEKAPPRPAARAEKVEPETGAKPMMAIIFDDVSFAHDVRNIKALNLPVTMSFLPPSKRHPDSAALAAKQSYYMVHLPMEAVSFSAEEPLTLHVSDDEAVIDERIRQIKNLFPKVAFVNNHTGSKFTADRGAMEKLLYALDREGITFIDSRTTGKTAVPGLMKSLHRPYISRDVFLDHDPDVDAVKKQVRRAVKIAKKYGSVVVIGHPHKQTLQGLAESKALLESVQLVRIDTLAAYESHE</sequence>
<dbReference type="EMBL" id="CP147920">
    <property type="protein sequence ID" value="XAU14275.1"/>
    <property type="molecule type" value="Genomic_DNA"/>
</dbReference>
<dbReference type="InterPro" id="IPR006837">
    <property type="entry name" value="Divergent_DAC"/>
</dbReference>
<dbReference type="Gene3D" id="3.20.20.370">
    <property type="entry name" value="Glycoside hydrolase/deacetylase"/>
    <property type="match status" value="1"/>
</dbReference>
<evidence type="ECO:0000313" key="2">
    <source>
        <dbReference type="EMBL" id="XAU14275.1"/>
    </source>
</evidence>
<dbReference type="Pfam" id="PF04748">
    <property type="entry name" value="Polysacc_deac_2"/>
    <property type="match status" value="1"/>
</dbReference>
<dbReference type="PANTHER" id="PTHR30105:SF2">
    <property type="entry name" value="DIVERGENT POLYSACCHARIDE DEACETYLASE SUPERFAMILY"/>
    <property type="match status" value="1"/>
</dbReference>
<name>A0ABZ3H984_9BACT</name>
<evidence type="ECO:0000256" key="1">
    <source>
        <dbReference type="SAM" id="MobiDB-lite"/>
    </source>
</evidence>
<gene>
    <name evidence="2" type="ORF">WCY31_08395</name>
</gene>
<dbReference type="InterPro" id="IPR011330">
    <property type="entry name" value="Glyco_hydro/deAcase_b/a-brl"/>
</dbReference>
<dbReference type="PANTHER" id="PTHR30105">
    <property type="entry name" value="UNCHARACTERIZED YIBQ-RELATED"/>
    <property type="match status" value="1"/>
</dbReference>
<dbReference type="Proteomes" id="UP001447842">
    <property type="component" value="Chromosome"/>
</dbReference>
<dbReference type="CDD" id="cd10936">
    <property type="entry name" value="CE4_DAC2"/>
    <property type="match status" value="1"/>
</dbReference>
<accession>A0ABZ3H984</accession>